<feature type="transmembrane region" description="Helical" evidence="6">
    <location>
        <begin position="92"/>
        <end position="112"/>
    </location>
</feature>
<evidence type="ECO:0000256" key="1">
    <source>
        <dbReference type="ARBA" id="ARBA00004141"/>
    </source>
</evidence>
<comment type="similarity">
    <text evidence="2">Belongs to the EamA transporter family.</text>
</comment>
<keyword evidence="5 6" id="KW-0472">Membrane</keyword>
<evidence type="ECO:0000256" key="3">
    <source>
        <dbReference type="ARBA" id="ARBA00022692"/>
    </source>
</evidence>
<dbReference type="InterPro" id="IPR000620">
    <property type="entry name" value="EamA_dom"/>
</dbReference>
<dbReference type="GO" id="GO:0016020">
    <property type="term" value="C:membrane"/>
    <property type="evidence" value="ECO:0007669"/>
    <property type="project" value="UniProtKB-SubCell"/>
</dbReference>
<organism evidence="8 9">
    <name type="scientific">Aerophobetes bacterium</name>
    <dbReference type="NCBI Taxonomy" id="2030807"/>
    <lineage>
        <taxon>Bacteria</taxon>
        <taxon>Candidatus Aerophobota</taxon>
    </lineage>
</organism>
<feature type="domain" description="EamA" evidence="7">
    <location>
        <begin position="6"/>
        <end position="137"/>
    </location>
</feature>
<feature type="transmembrane region" description="Helical" evidence="6">
    <location>
        <begin position="31"/>
        <end position="51"/>
    </location>
</feature>
<feature type="transmembrane region" description="Helical" evidence="6">
    <location>
        <begin position="149"/>
        <end position="168"/>
    </location>
</feature>
<reference evidence="9" key="1">
    <citation type="submission" date="2017-08" db="EMBL/GenBank/DDBJ databases">
        <title>A dynamic microbial community with high functional redundancy inhabits the cold, oxic subseafloor aquifer.</title>
        <authorList>
            <person name="Tully B.J."/>
            <person name="Wheat C.G."/>
            <person name="Glazer B.T."/>
            <person name="Huber J.A."/>
        </authorList>
    </citation>
    <scope>NUCLEOTIDE SEQUENCE [LARGE SCALE GENOMIC DNA]</scope>
</reference>
<evidence type="ECO:0000256" key="6">
    <source>
        <dbReference type="SAM" id="Phobius"/>
    </source>
</evidence>
<comment type="caution">
    <text evidence="8">The sequence shown here is derived from an EMBL/GenBank/DDBJ whole genome shotgun (WGS) entry which is preliminary data.</text>
</comment>
<feature type="transmembrane region" description="Helical" evidence="6">
    <location>
        <begin position="63"/>
        <end position="86"/>
    </location>
</feature>
<dbReference type="EMBL" id="NVUU01000116">
    <property type="protein sequence ID" value="PCI92177.1"/>
    <property type="molecule type" value="Genomic_DNA"/>
</dbReference>
<dbReference type="AlphaFoldDB" id="A0A2A4YD02"/>
<evidence type="ECO:0000259" key="7">
    <source>
        <dbReference type="Pfam" id="PF00892"/>
    </source>
</evidence>
<dbReference type="PANTHER" id="PTHR32322:SF2">
    <property type="entry name" value="EAMA DOMAIN-CONTAINING PROTEIN"/>
    <property type="match status" value="1"/>
</dbReference>
<evidence type="ECO:0000313" key="8">
    <source>
        <dbReference type="EMBL" id="PCI92177.1"/>
    </source>
</evidence>
<dbReference type="InterPro" id="IPR050638">
    <property type="entry name" value="AA-Vitamin_Transporters"/>
</dbReference>
<feature type="transmembrane region" description="Helical" evidence="6">
    <location>
        <begin position="213"/>
        <end position="236"/>
    </location>
</feature>
<feature type="transmembrane region" description="Helical" evidence="6">
    <location>
        <begin position="243"/>
        <end position="264"/>
    </location>
</feature>
<evidence type="ECO:0000313" key="9">
    <source>
        <dbReference type="Proteomes" id="UP000217838"/>
    </source>
</evidence>
<proteinExistence type="inferred from homology"/>
<sequence length="305" mass="33745">MKAKNVLLLIILALCWGPSFFFIKIVLEEIPTFMLVNCRLGIAAIILIIIVKCQGKKLFTWIHLWKQFLIMGVSACALPFVLITYSETMIESSLAGIINGSAPIFTAILAHYFLESEKMNVKKIVGISLGFLGIVAAFLPSLLEGQHANVLGIIYVMIASISYAIGMVYSRKYLMALPNLIGPTCQLIMGSLVLLPFTFIIDKPFSIPFPSMKILISLISLAILGTVLAFVLYYAIAKKVGATYLSTSTLLFPFVSIFLGVIFLHETLHWNAYLGCFLIVLGLITANSLINFKDILSLFKMKKMQ</sequence>
<keyword evidence="4 6" id="KW-1133">Transmembrane helix</keyword>
<dbReference type="SUPFAM" id="SSF103481">
    <property type="entry name" value="Multidrug resistance efflux transporter EmrE"/>
    <property type="match status" value="2"/>
</dbReference>
<feature type="transmembrane region" description="Helical" evidence="6">
    <location>
        <begin position="270"/>
        <end position="292"/>
    </location>
</feature>
<evidence type="ECO:0000256" key="2">
    <source>
        <dbReference type="ARBA" id="ARBA00007362"/>
    </source>
</evidence>
<feature type="transmembrane region" description="Helical" evidence="6">
    <location>
        <begin position="124"/>
        <end position="143"/>
    </location>
</feature>
<dbReference type="PANTHER" id="PTHR32322">
    <property type="entry name" value="INNER MEMBRANE TRANSPORTER"/>
    <property type="match status" value="1"/>
</dbReference>
<accession>A0A2A4YD02</accession>
<feature type="domain" description="EamA" evidence="7">
    <location>
        <begin position="151"/>
        <end position="285"/>
    </location>
</feature>
<protein>
    <recommendedName>
        <fullName evidence="7">EamA domain-containing protein</fullName>
    </recommendedName>
</protein>
<comment type="subcellular location">
    <subcellularLocation>
        <location evidence="1">Membrane</location>
        <topology evidence="1">Multi-pass membrane protein</topology>
    </subcellularLocation>
</comment>
<name>A0A2A4YD02_UNCAE</name>
<evidence type="ECO:0000256" key="5">
    <source>
        <dbReference type="ARBA" id="ARBA00023136"/>
    </source>
</evidence>
<keyword evidence="3 6" id="KW-0812">Transmembrane</keyword>
<feature type="transmembrane region" description="Helical" evidence="6">
    <location>
        <begin position="180"/>
        <end position="201"/>
    </location>
</feature>
<evidence type="ECO:0000256" key="4">
    <source>
        <dbReference type="ARBA" id="ARBA00022989"/>
    </source>
</evidence>
<dbReference type="Pfam" id="PF00892">
    <property type="entry name" value="EamA"/>
    <property type="match status" value="2"/>
</dbReference>
<dbReference type="InterPro" id="IPR037185">
    <property type="entry name" value="EmrE-like"/>
</dbReference>
<gene>
    <name evidence="8" type="ORF">COB11_07850</name>
</gene>
<dbReference type="Proteomes" id="UP000217838">
    <property type="component" value="Unassembled WGS sequence"/>
</dbReference>